<evidence type="ECO:0000256" key="8">
    <source>
        <dbReference type="SAM" id="Phobius"/>
    </source>
</evidence>
<evidence type="ECO:0000256" key="7">
    <source>
        <dbReference type="ARBA" id="ARBA00023136"/>
    </source>
</evidence>
<proteinExistence type="inferred from homology"/>
<dbReference type="Pfam" id="PF13813">
    <property type="entry name" value="MBOAT_2"/>
    <property type="match status" value="1"/>
</dbReference>
<evidence type="ECO:0000259" key="9">
    <source>
        <dbReference type="Pfam" id="PF13813"/>
    </source>
</evidence>
<dbReference type="GO" id="GO:0006629">
    <property type="term" value="P:lipid metabolic process"/>
    <property type="evidence" value="ECO:0007669"/>
    <property type="project" value="InterPro"/>
</dbReference>
<keyword evidence="4 10" id="KW-0808">Transferase</keyword>
<comment type="similarity">
    <text evidence="3">Belongs to the wax synthase family.</text>
</comment>
<feature type="transmembrane region" description="Helical" evidence="8">
    <location>
        <begin position="335"/>
        <end position="354"/>
    </location>
</feature>
<feature type="transmembrane region" description="Helical" evidence="8">
    <location>
        <begin position="6"/>
        <end position="25"/>
    </location>
</feature>
<evidence type="ECO:0000256" key="1">
    <source>
        <dbReference type="ARBA" id="ARBA00004141"/>
    </source>
</evidence>
<feature type="transmembrane region" description="Helical" evidence="8">
    <location>
        <begin position="57"/>
        <end position="76"/>
    </location>
</feature>
<dbReference type="Proteomes" id="UP001218218">
    <property type="component" value="Unassembled WGS sequence"/>
</dbReference>
<evidence type="ECO:0000313" key="10">
    <source>
        <dbReference type="EMBL" id="KAJ7307756.1"/>
    </source>
</evidence>
<dbReference type="PANTHER" id="PTHR31595">
    <property type="entry name" value="LONG-CHAIN-ALCOHOL O-FATTY-ACYLTRANSFERASE 3-RELATED"/>
    <property type="match status" value="1"/>
</dbReference>
<accession>A0AAD6Z4M4</accession>
<evidence type="ECO:0000256" key="3">
    <source>
        <dbReference type="ARBA" id="ARBA00007282"/>
    </source>
</evidence>
<comment type="subcellular location">
    <subcellularLocation>
        <location evidence="1">Membrane</location>
        <topology evidence="1">Multi-pass membrane protein</topology>
    </subcellularLocation>
</comment>
<keyword evidence="7 8" id="KW-0472">Membrane</keyword>
<dbReference type="PANTHER" id="PTHR31595:SF57">
    <property type="entry name" value="OS04G0481900 PROTEIN"/>
    <property type="match status" value="1"/>
</dbReference>
<sequence>MSTPYSFQGAVWVPYLSLVLLALAVKPFPYRALFFLPIPPLTAYVLRSTTGNFNTDYVLGLMWLLLFWFASDYILLTDVQRTLRRVPPNRTAAPQKVIENASLWHRTRWAVVLLDSPRGVGWTHESTVLPAHPAAGTSRAAFIVQRLWKALQLFIIHDASKLHQRWNPMFTSNRPGRRAEGWMWRAIVVTGWCLSSYSTVSLMATVLSVFNVACGLSKPEEWPPFFGSPADAYTIRRLWGRAWHQLMRRFVSTHGKYLAHRVLGLSPGSNTSAYVQLYTAFAISALIHHGAETMALRHWRGGALAFFMLRPCAIMLEDCLIFLGRRAGIKGGFALRLVGYAWVWAWFTLTLPIWQEPLMRGGHMDESLPVSIILGLWRGEWVLRSW</sequence>
<comment type="pathway">
    <text evidence="2">Secondary metabolite biosynthesis.</text>
</comment>
<gene>
    <name evidence="10" type="ORF">DFH08DRAFT_1051311</name>
</gene>
<keyword evidence="11" id="KW-1185">Reference proteome</keyword>
<dbReference type="GO" id="GO:0008374">
    <property type="term" value="F:O-acyltransferase activity"/>
    <property type="evidence" value="ECO:0007669"/>
    <property type="project" value="InterPro"/>
</dbReference>
<dbReference type="InterPro" id="IPR044851">
    <property type="entry name" value="Wax_synthase"/>
</dbReference>
<keyword evidence="5 8" id="KW-0812">Transmembrane</keyword>
<keyword evidence="6 8" id="KW-1133">Transmembrane helix</keyword>
<reference evidence="10" key="1">
    <citation type="submission" date="2023-03" db="EMBL/GenBank/DDBJ databases">
        <title>Massive genome expansion in bonnet fungi (Mycena s.s.) driven by repeated elements and novel gene families across ecological guilds.</title>
        <authorList>
            <consortium name="Lawrence Berkeley National Laboratory"/>
            <person name="Harder C.B."/>
            <person name="Miyauchi S."/>
            <person name="Viragh M."/>
            <person name="Kuo A."/>
            <person name="Thoen E."/>
            <person name="Andreopoulos B."/>
            <person name="Lu D."/>
            <person name="Skrede I."/>
            <person name="Drula E."/>
            <person name="Henrissat B."/>
            <person name="Morin E."/>
            <person name="Kohler A."/>
            <person name="Barry K."/>
            <person name="LaButti K."/>
            <person name="Morin E."/>
            <person name="Salamov A."/>
            <person name="Lipzen A."/>
            <person name="Mereny Z."/>
            <person name="Hegedus B."/>
            <person name="Baldrian P."/>
            <person name="Stursova M."/>
            <person name="Weitz H."/>
            <person name="Taylor A."/>
            <person name="Grigoriev I.V."/>
            <person name="Nagy L.G."/>
            <person name="Martin F."/>
            <person name="Kauserud H."/>
        </authorList>
    </citation>
    <scope>NUCLEOTIDE SEQUENCE</scope>
    <source>
        <strain evidence="10">CBHHK002</strain>
    </source>
</reference>
<feature type="domain" description="Wax synthase" evidence="9">
    <location>
        <begin position="222"/>
        <end position="309"/>
    </location>
</feature>
<evidence type="ECO:0000256" key="4">
    <source>
        <dbReference type="ARBA" id="ARBA00022679"/>
    </source>
</evidence>
<organism evidence="10 11">
    <name type="scientific">Mycena albidolilacea</name>
    <dbReference type="NCBI Taxonomy" id="1033008"/>
    <lineage>
        <taxon>Eukaryota</taxon>
        <taxon>Fungi</taxon>
        <taxon>Dikarya</taxon>
        <taxon>Basidiomycota</taxon>
        <taxon>Agaricomycotina</taxon>
        <taxon>Agaricomycetes</taxon>
        <taxon>Agaricomycetidae</taxon>
        <taxon>Agaricales</taxon>
        <taxon>Marasmiineae</taxon>
        <taxon>Mycenaceae</taxon>
        <taxon>Mycena</taxon>
    </lineage>
</organism>
<dbReference type="AlphaFoldDB" id="A0AAD6Z4M4"/>
<dbReference type="InterPro" id="IPR032805">
    <property type="entry name" value="Wax_synthase_dom"/>
</dbReference>
<comment type="caution">
    <text evidence="10">The sequence shown here is derived from an EMBL/GenBank/DDBJ whole genome shotgun (WGS) entry which is preliminary data.</text>
</comment>
<protein>
    <submittedName>
        <fullName evidence="10">Membrane bound O-acyl transferase family-domain-containing protein</fullName>
    </submittedName>
</protein>
<name>A0AAD6Z4M4_9AGAR</name>
<evidence type="ECO:0000256" key="2">
    <source>
        <dbReference type="ARBA" id="ARBA00005179"/>
    </source>
</evidence>
<dbReference type="EMBL" id="JARIHO010000087">
    <property type="protein sequence ID" value="KAJ7307756.1"/>
    <property type="molecule type" value="Genomic_DNA"/>
</dbReference>
<evidence type="ECO:0000256" key="6">
    <source>
        <dbReference type="ARBA" id="ARBA00022989"/>
    </source>
</evidence>
<dbReference type="GO" id="GO:0016020">
    <property type="term" value="C:membrane"/>
    <property type="evidence" value="ECO:0007669"/>
    <property type="project" value="UniProtKB-SubCell"/>
</dbReference>
<evidence type="ECO:0000256" key="5">
    <source>
        <dbReference type="ARBA" id="ARBA00022692"/>
    </source>
</evidence>
<evidence type="ECO:0000313" key="11">
    <source>
        <dbReference type="Proteomes" id="UP001218218"/>
    </source>
</evidence>